<organism evidence="1 2">
    <name type="scientific">Microbacterium salsuginis</name>
    <dbReference type="NCBI Taxonomy" id="2722803"/>
    <lineage>
        <taxon>Bacteria</taxon>
        <taxon>Bacillati</taxon>
        <taxon>Actinomycetota</taxon>
        <taxon>Actinomycetes</taxon>
        <taxon>Micrococcales</taxon>
        <taxon>Microbacteriaceae</taxon>
        <taxon>Microbacterium</taxon>
    </lineage>
</organism>
<dbReference type="EMBL" id="JABACI010000001">
    <property type="protein sequence ID" value="NLP83411.1"/>
    <property type="molecule type" value="Genomic_DNA"/>
</dbReference>
<evidence type="ECO:0000313" key="1">
    <source>
        <dbReference type="EMBL" id="NLP83411.1"/>
    </source>
</evidence>
<reference evidence="1 2" key="1">
    <citation type="submission" date="2020-04" db="EMBL/GenBank/DDBJ databases">
        <title>CFH 90308 Microbacterium sp.</title>
        <authorList>
            <person name="Nie G."/>
            <person name="Ming H."/>
            <person name="Xia T."/>
        </authorList>
    </citation>
    <scope>NUCLEOTIDE SEQUENCE [LARGE SCALE GENOMIC DNA]</scope>
    <source>
        <strain evidence="1 2">CFH 90308</strain>
    </source>
</reference>
<evidence type="ECO:0008006" key="3">
    <source>
        <dbReference type="Google" id="ProtNLM"/>
    </source>
</evidence>
<dbReference type="Proteomes" id="UP001429745">
    <property type="component" value="Unassembled WGS sequence"/>
</dbReference>
<dbReference type="RefSeq" id="WP_168911820.1">
    <property type="nucleotide sequence ID" value="NZ_JABACI010000001.1"/>
</dbReference>
<accession>A0ABX1K8S6</accession>
<proteinExistence type="predicted"/>
<sequence length="170" mass="18299">MTGWWRSNAIALGALAVLIPAAALTMSWNEWAGIRQGSATEPISVAPGESVRYADAHVGPVSAEFTELPLAPQDARVLAVTVQIDPGDPPIACSAFVLREVDGAMREWTPRDDLGREWDSDRWTFCDDEATAPYEVELDYLVPEDASGPFTVEFGSAGSYPEFVSAVVAP</sequence>
<protein>
    <recommendedName>
        <fullName evidence="3">Secreted protein</fullName>
    </recommendedName>
</protein>
<comment type="caution">
    <text evidence="1">The sequence shown here is derived from an EMBL/GenBank/DDBJ whole genome shotgun (WGS) entry which is preliminary data.</text>
</comment>
<keyword evidence="2" id="KW-1185">Reference proteome</keyword>
<gene>
    <name evidence="1" type="ORF">HF576_06115</name>
</gene>
<evidence type="ECO:0000313" key="2">
    <source>
        <dbReference type="Proteomes" id="UP001429745"/>
    </source>
</evidence>
<name>A0ABX1K8S6_9MICO</name>